<protein>
    <recommendedName>
        <fullName evidence="3">Recombinase domain-containing protein</fullName>
    </recommendedName>
</protein>
<sequence length="39" mass="4543">MDTSRPYDWYGFTVSSMLEKPEYMGHTVNFRSSKKVLPG</sequence>
<proteinExistence type="predicted"/>
<evidence type="ECO:0000313" key="1">
    <source>
        <dbReference type="EMBL" id="EEG92890.1"/>
    </source>
</evidence>
<name>C0FX43_9FIRM</name>
<dbReference type="Proteomes" id="UP000003561">
    <property type="component" value="Unassembled WGS sequence"/>
</dbReference>
<gene>
    <name evidence="1" type="ORF">ROSEINA2194_03323</name>
</gene>
<reference evidence="1 2" key="2">
    <citation type="submission" date="2009-03" db="EMBL/GenBank/DDBJ databases">
        <title>Draft genome sequence of Roseburia inulinivorans (DSM 16841).</title>
        <authorList>
            <person name="Sudarsanam P."/>
            <person name="Ley R."/>
            <person name="Guruge J."/>
            <person name="Turnbaugh P.J."/>
            <person name="Mahowald M."/>
            <person name="Liep D."/>
            <person name="Gordon J."/>
        </authorList>
    </citation>
    <scope>NUCLEOTIDE SEQUENCE [LARGE SCALE GENOMIC DNA]</scope>
    <source>
        <strain evidence="1 2">DSM 16841</strain>
    </source>
</reference>
<reference evidence="1 2" key="1">
    <citation type="submission" date="2009-02" db="EMBL/GenBank/DDBJ databases">
        <authorList>
            <person name="Fulton L."/>
            <person name="Clifton S."/>
            <person name="Fulton B."/>
            <person name="Xu J."/>
            <person name="Minx P."/>
            <person name="Pepin K.H."/>
            <person name="Johnson M."/>
            <person name="Bhonagiri V."/>
            <person name="Nash W.E."/>
            <person name="Mardis E.R."/>
            <person name="Wilson R.K."/>
        </authorList>
    </citation>
    <scope>NUCLEOTIDE SEQUENCE [LARGE SCALE GENOMIC DNA]</scope>
    <source>
        <strain evidence="1 2">DSM 16841</strain>
    </source>
</reference>
<evidence type="ECO:0008006" key="3">
    <source>
        <dbReference type="Google" id="ProtNLM"/>
    </source>
</evidence>
<accession>C0FX43</accession>
<organism evidence="1 2">
    <name type="scientific">Roseburia inulinivorans DSM 16841</name>
    <dbReference type="NCBI Taxonomy" id="622312"/>
    <lineage>
        <taxon>Bacteria</taxon>
        <taxon>Bacillati</taxon>
        <taxon>Bacillota</taxon>
        <taxon>Clostridia</taxon>
        <taxon>Lachnospirales</taxon>
        <taxon>Lachnospiraceae</taxon>
        <taxon>Roseburia</taxon>
    </lineage>
</organism>
<dbReference type="EMBL" id="ACFY01000140">
    <property type="protein sequence ID" value="EEG92890.1"/>
    <property type="molecule type" value="Genomic_DNA"/>
</dbReference>
<comment type="caution">
    <text evidence="1">The sequence shown here is derived from an EMBL/GenBank/DDBJ whole genome shotgun (WGS) entry which is preliminary data.</text>
</comment>
<dbReference type="AlphaFoldDB" id="C0FX43"/>
<evidence type="ECO:0000313" key="2">
    <source>
        <dbReference type="Proteomes" id="UP000003561"/>
    </source>
</evidence>